<dbReference type="GO" id="GO:0005737">
    <property type="term" value="C:cytoplasm"/>
    <property type="evidence" value="ECO:0007669"/>
    <property type="project" value="TreeGrafter"/>
</dbReference>
<dbReference type="InterPro" id="IPR002295">
    <property type="entry name" value="N4/N6-MTase_EcoPI_Mod-like"/>
</dbReference>
<protein>
    <recommendedName>
        <fullName evidence="5">DNA methylase N-4/N-6 domain-containing protein</fullName>
    </recommendedName>
</protein>
<sequence length="212" mass="23883">MKDVWQMDMVGRTSSERTGYATQKPEMLLERILKSCTKDGDLCADFFGGSGTLAAVAQKMGRNWITCDIGKNAVSGIKKRALQNQAHFTVLQENSMEENPGEVNLCIEKRDKSFHVILKGYSLKKEYLKTFGVKEEEAIRDIMSEDSLSLIDYWSVDFNYNGMAHQPQSVVVREKEMLEETVEDISSTGLISVCCVDVFGNVIYKTLKQAIQ</sequence>
<evidence type="ECO:0000256" key="3">
    <source>
        <dbReference type="ARBA" id="ARBA00022691"/>
    </source>
</evidence>
<organism evidence="6 7">
    <name type="scientific">Aminipila terrae</name>
    <dbReference type="NCBI Taxonomy" id="2697030"/>
    <lineage>
        <taxon>Bacteria</taxon>
        <taxon>Bacillati</taxon>
        <taxon>Bacillota</taxon>
        <taxon>Clostridia</taxon>
        <taxon>Peptostreptococcales</taxon>
        <taxon>Anaerovoracaceae</taxon>
        <taxon>Aminipila</taxon>
    </lineage>
</organism>
<dbReference type="REBASE" id="365091">
    <property type="entry name" value="M.Asp3637ORF1380P"/>
</dbReference>
<evidence type="ECO:0000256" key="4">
    <source>
        <dbReference type="ARBA" id="ARBA00022747"/>
    </source>
</evidence>
<evidence type="ECO:0000256" key="1">
    <source>
        <dbReference type="ARBA" id="ARBA00022603"/>
    </source>
</evidence>
<dbReference type="Proteomes" id="UP000463883">
    <property type="component" value="Chromosome"/>
</dbReference>
<dbReference type="GO" id="GO:0003677">
    <property type="term" value="F:DNA binding"/>
    <property type="evidence" value="ECO:0007669"/>
    <property type="project" value="InterPro"/>
</dbReference>
<evidence type="ECO:0000256" key="2">
    <source>
        <dbReference type="ARBA" id="ARBA00022679"/>
    </source>
</evidence>
<accession>A0A6P1MF52</accession>
<name>A0A6P1MF52_9FIRM</name>
<evidence type="ECO:0000259" key="5">
    <source>
        <dbReference type="Pfam" id="PF01555"/>
    </source>
</evidence>
<keyword evidence="4" id="KW-0680">Restriction system</keyword>
<keyword evidence="7" id="KW-1185">Reference proteome</keyword>
<dbReference type="KEGG" id="amic:Ami3637_01380"/>
<reference evidence="6 7" key="1">
    <citation type="submission" date="2020-01" db="EMBL/GenBank/DDBJ databases">
        <title>Genomic analysis of Aminipila sp. CBA3637.</title>
        <authorList>
            <person name="Kim Y.B."/>
            <person name="Roh S.W."/>
        </authorList>
    </citation>
    <scope>NUCLEOTIDE SEQUENCE [LARGE SCALE GENOMIC DNA]</scope>
    <source>
        <strain evidence="6 7">CBA3637</strain>
    </source>
</reference>
<dbReference type="AlphaFoldDB" id="A0A6P1MF52"/>
<dbReference type="EMBL" id="CP047591">
    <property type="protein sequence ID" value="QHI71224.1"/>
    <property type="molecule type" value="Genomic_DNA"/>
</dbReference>
<dbReference type="InterPro" id="IPR029063">
    <property type="entry name" value="SAM-dependent_MTases_sf"/>
</dbReference>
<dbReference type="GO" id="GO:0009307">
    <property type="term" value="P:DNA restriction-modification system"/>
    <property type="evidence" value="ECO:0007669"/>
    <property type="project" value="UniProtKB-KW"/>
</dbReference>
<keyword evidence="3" id="KW-0949">S-adenosyl-L-methionine</keyword>
<proteinExistence type="predicted"/>
<dbReference type="RefSeq" id="WP_162361000.1">
    <property type="nucleotide sequence ID" value="NZ_CP047591.1"/>
</dbReference>
<keyword evidence="1" id="KW-0489">Methyltransferase</keyword>
<dbReference type="Gene3D" id="3.40.50.150">
    <property type="entry name" value="Vaccinia Virus protein VP39"/>
    <property type="match status" value="1"/>
</dbReference>
<dbReference type="InterPro" id="IPR002941">
    <property type="entry name" value="DNA_methylase_N4/N6"/>
</dbReference>
<dbReference type="PANTHER" id="PTHR13370">
    <property type="entry name" value="RNA METHYLASE-RELATED"/>
    <property type="match status" value="1"/>
</dbReference>
<evidence type="ECO:0000313" key="6">
    <source>
        <dbReference type="EMBL" id="QHI71224.1"/>
    </source>
</evidence>
<keyword evidence="2" id="KW-0808">Transferase</keyword>
<dbReference type="Pfam" id="PF01555">
    <property type="entry name" value="N6_N4_Mtase"/>
    <property type="match status" value="1"/>
</dbReference>
<dbReference type="SUPFAM" id="SSF53335">
    <property type="entry name" value="S-adenosyl-L-methionine-dependent methyltransferases"/>
    <property type="match status" value="1"/>
</dbReference>
<gene>
    <name evidence="6" type="ORF">Ami3637_01380</name>
</gene>
<dbReference type="PRINTS" id="PR00506">
    <property type="entry name" value="D21N6MTFRASE"/>
</dbReference>
<dbReference type="GO" id="GO:0008170">
    <property type="term" value="F:N-methyltransferase activity"/>
    <property type="evidence" value="ECO:0007669"/>
    <property type="project" value="InterPro"/>
</dbReference>
<feature type="domain" description="DNA methylase N-4/N-6" evidence="5">
    <location>
        <begin position="2"/>
        <end position="78"/>
    </location>
</feature>
<evidence type="ECO:0000313" key="7">
    <source>
        <dbReference type="Proteomes" id="UP000463883"/>
    </source>
</evidence>
<dbReference type="PANTHER" id="PTHR13370:SF24">
    <property type="entry name" value="TYPE III RESTRICTION-MODIFICATION ENZYME STYLTI MOD SUBUNIT"/>
    <property type="match status" value="1"/>
</dbReference>
<dbReference type="GO" id="GO:0032259">
    <property type="term" value="P:methylation"/>
    <property type="evidence" value="ECO:0007669"/>
    <property type="project" value="UniProtKB-KW"/>
</dbReference>